<feature type="transmembrane region" description="Helical" evidence="9">
    <location>
        <begin position="249"/>
        <end position="268"/>
    </location>
</feature>
<evidence type="ECO:0000256" key="1">
    <source>
        <dbReference type="ARBA" id="ARBA00004141"/>
    </source>
</evidence>
<dbReference type="SUPFAM" id="SSF81338">
    <property type="entry name" value="Aquaporin-like"/>
    <property type="match status" value="1"/>
</dbReference>
<keyword evidence="5 9" id="KW-1133">Transmembrane helix</keyword>
<keyword evidence="4 8" id="KW-0812">Transmembrane</keyword>
<dbReference type="InterPro" id="IPR050363">
    <property type="entry name" value="MIP/Aquaporin"/>
</dbReference>
<dbReference type="GO" id="GO:0015250">
    <property type="term" value="F:water channel activity"/>
    <property type="evidence" value="ECO:0007669"/>
    <property type="project" value="TreeGrafter"/>
</dbReference>
<feature type="transmembrane region" description="Helical" evidence="9">
    <location>
        <begin position="30"/>
        <end position="54"/>
    </location>
</feature>
<feature type="transmembrane region" description="Helical" evidence="9">
    <location>
        <begin position="108"/>
        <end position="132"/>
    </location>
</feature>
<evidence type="ECO:0000256" key="8">
    <source>
        <dbReference type="RuleBase" id="RU000477"/>
    </source>
</evidence>
<dbReference type="PRINTS" id="PR00783">
    <property type="entry name" value="MINTRINSICP"/>
</dbReference>
<evidence type="ECO:0000256" key="9">
    <source>
        <dbReference type="SAM" id="Phobius"/>
    </source>
</evidence>
<dbReference type="PANTHER" id="PTHR43829:SF9">
    <property type="entry name" value="AQUAPORIN-9"/>
    <property type="match status" value="1"/>
</dbReference>
<dbReference type="InterPro" id="IPR000425">
    <property type="entry name" value="MIP"/>
</dbReference>
<feature type="transmembrane region" description="Helical" evidence="9">
    <location>
        <begin position="197"/>
        <end position="216"/>
    </location>
</feature>
<evidence type="ECO:0000256" key="5">
    <source>
        <dbReference type="ARBA" id="ARBA00022989"/>
    </source>
</evidence>
<dbReference type="InterPro" id="IPR023271">
    <property type="entry name" value="Aquaporin-like"/>
</dbReference>
<dbReference type="Pfam" id="PF00230">
    <property type="entry name" value="MIP"/>
    <property type="match status" value="1"/>
</dbReference>
<evidence type="ECO:0000256" key="2">
    <source>
        <dbReference type="ARBA" id="ARBA00006175"/>
    </source>
</evidence>
<evidence type="ECO:0000313" key="10">
    <source>
        <dbReference type="EMBL" id="CAJ0606934.1"/>
    </source>
</evidence>
<dbReference type="Gene3D" id="1.20.1080.10">
    <property type="entry name" value="Glycerol uptake facilitator protein"/>
    <property type="match status" value="1"/>
</dbReference>
<dbReference type="CDD" id="cd00333">
    <property type="entry name" value="MIP"/>
    <property type="match status" value="1"/>
</dbReference>
<proteinExistence type="inferred from homology"/>
<comment type="function">
    <text evidence="7">Aquaglyceroporin that may modulate the water content and osmolytes during anhydrobiosis.</text>
</comment>
<comment type="caution">
    <text evidence="10">The sequence shown here is derived from an EMBL/GenBank/DDBJ whole genome shotgun (WGS) entry which is preliminary data.</text>
</comment>
<organism evidence="10 11">
    <name type="scientific">Cylicocyclus nassatus</name>
    <name type="common">Nematode worm</name>
    <dbReference type="NCBI Taxonomy" id="53992"/>
    <lineage>
        <taxon>Eukaryota</taxon>
        <taxon>Metazoa</taxon>
        <taxon>Ecdysozoa</taxon>
        <taxon>Nematoda</taxon>
        <taxon>Chromadorea</taxon>
        <taxon>Rhabditida</taxon>
        <taxon>Rhabditina</taxon>
        <taxon>Rhabditomorpha</taxon>
        <taxon>Strongyloidea</taxon>
        <taxon>Strongylidae</taxon>
        <taxon>Cylicocyclus</taxon>
    </lineage>
</organism>
<protein>
    <submittedName>
        <fullName evidence="10">Uncharacterized protein</fullName>
    </submittedName>
</protein>
<feature type="transmembrane region" description="Helical" evidence="9">
    <location>
        <begin position="164"/>
        <end position="185"/>
    </location>
</feature>
<dbReference type="EMBL" id="CATQJL010000316">
    <property type="protein sequence ID" value="CAJ0606934.1"/>
    <property type="molecule type" value="Genomic_DNA"/>
</dbReference>
<comment type="similarity">
    <text evidence="2 8">Belongs to the MIP/aquaporin (TC 1.A.8) family.</text>
</comment>
<dbReference type="PANTHER" id="PTHR43829">
    <property type="entry name" value="AQUAPORIN OR AQUAGLYCEROPORIN RELATED"/>
    <property type="match status" value="1"/>
</dbReference>
<comment type="subcellular location">
    <subcellularLocation>
        <location evidence="1">Membrane</location>
        <topology evidence="1">Multi-pass membrane protein</topology>
    </subcellularLocation>
</comment>
<keyword evidence="11" id="KW-1185">Reference proteome</keyword>
<evidence type="ECO:0000256" key="4">
    <source>
        <dbReference type="ARBA" id="ARBA00022692"/>
    </source>
</evidence>
<dbReference type="NCBIfam" id="TIGR00861">
    <property type="entry name" value="MIP"/>
    <property type="match status" value="1"/>
</dbReference>
<dbReference type="GO" id="GO:0016323">
    <property type="term" value="C:basolateral plasma membrane"/>
    <property type="evidence" value="ECO:0007669"/>
    <property type="project" value="TreeGrafter"/>
</dbReference>
<accession>A0AA36MBM0</accession>
<evidence type="ECO:0000313" key="11">
    <source>
        <dbReference type="Proteomes" id="UP001176961"/>
    </source>
</evidence>
<sequence length="347" mass="38048">MEHRSGLENRAAPGAGMEKMRTKMHIKNELGRALLAEFMGTMLLLLIGNCVVAQSILPRPKLNEMIGVNVGFALAIAFGVAVSYRISGGHINPAVSLMFMTFRQLSPARFILYMLAQIAGAFVGAAVSYALYHEAINQFDGGIRAVVGPKSTAGIFASYPANHLGLFGGLLDQIIATAVFCFLIAHITDKRNAYPHWLQPLLIGLSFFAVGTAFAYNCGYPCNPARDFGPRLFTWIIGYGFDVFSHRSWWWVPIIGPMIGALLGTQAFDRKGPLRASGRLNQKNRRRTVVGGSRYRISLPVLQLLNDSLNNEDHNSRCSLSLQNTSLLLSNASVCPFCNKHLLLSPF</sequence>
<keyword evidence="3 8" id="KW-0813">Transport</keyword>
<dbReference type="GO" id="GO:0015254">
    <property type="term" value="F:glycerol channel activity"/>
    <property type="evidence" value="ECO:0007669"/>
    <property type="project" value="TreeGrafter"/>
</dbReference>
<gene>
    <name evidence="10" type="ORF">CYNAS_LOCUS18917</name>
</gene>
<dbReference type="Proteomes" id="UP001176961">
    <property type="component" value="Unassembled WGS sequence"/>
</dbReference>
<evidence type="ECO:0000256" key="3">
    <source>
        <dbReference type="ARBA" id="ARBA00022448"/>
    </source>
</evidence>
<evidence type="ECO:0000256" key="6">
    <source>
        <dbReference type="ARBA" id="ARBA00023136"/>
    </source>
</evidence>
<reference evidence="10" key="1">
    <citation type="submission" date="2023-07" db="EMBL/GenBank/DDBJ databases">
        <authorList>
            <consortium name="CYATHOMIX"/>
        </authorList>
    </citation>
    <scope>NUCLEOTIDE SEQUENCE</scope>
    <source>
        <strain evidence="10">N/A</strain>
    </source>
</reference>
<name>A0AA36MBM0_CYLNA</name>
<dbReference type="AlphaFoldDB" id="A0AA36MBM0"/>
<evidence type="ECO:0000256" key="7">
    <source>
        <dbReference type="ARBA" id="ARBA00045280"/>
    </source>
</evidence>
<feature type="transmembrane region" description="Helical" evidence="9">
    <location>
        <begin position="66"/>
        <end position="87"/>
    </location>
</feature>
<keyword evidence="6 9" id="KW-0472">Membrane</keyword>